<evidence type="ECO:0000256" key="2">
    <source>
        <dbReference type="ARBA" id="ARBA00022722"/>
    </source>
</evidence>
<keyword evidence="3" id="KW-0378">Hydrolase</keyword>
<dbReference type="HAMAP" id="MF_00378">
    <property type="entry name" value="Exonuc_7_L"/>
    <property type="match status" value="1"/>
</dbReference>
<keyword evidence="4" id="KW-0269">Exonuclease</keyword>
<evidence type="ECO:0000259" key="5">
    <source>
        <dbReference type="Pfam" id="PF02601"/>
    </source>
</evidence>
<dbReference type="Pfam" id="PF02601">
    <property type="entry name" value="Exonuc_VII_L"/>
    <property type="match status" value="1"/>
</dbReference>
<gene>
    <name evidence="7" type="ORF">UFOPK2237_00663</name>
</gene>
<evidence type="ECO:0000313" key="7">
    <source>
        <dbReference type="EMBL" id="CAB4653665.1"/>
    </source>
</evidence>
<evidence type="ECO:0000256" key="3">
    <source>
        <dbReference type="ARBA" id="ARBA00022801"/>
    </source>
</evidence>
<dbReference type="InterPro" id="IPR025824">
    <property type="entry name" value="OB-fold_nuc-bd_dom"/>
</dbReference>
<name>A0A6J6KZW8_9ZZZZ</name>
<evidence type="ECO:0000259" key="6">
    <source>
        <dbReference type="Pfam" id="PF13742"/>
    </source>
</evidence>
<dbReference type="EMBL" id="CAEZWI010000069">
    <property type="protein sequence ID" value="CAB4653665.1"/>
    <property type="molecule type" value="Genomic_DNA"/>
</dbReference>
<feature type="domain" description="Exonuclease VII large subunit C-terminal" evidence="5">
    <location>
        <begin position="133"/>
        <end position="322"/>
    </location>
</feature>
<dbReference type="GO" id="GO:0006308">
    <property type="term" value="P:DNA catabolic process"/>
    <property type="evidence" value="ECO:0007669"/>
    <property type="project" value="InterPro"/>
</dbReference>
<dbReference type="GO" id="GO:0008855">
    <property type="term" value="F:exodeoxyribonuclease VII activity"/>
    <property type="evidence" value="ECO:0007669"/>
    <property type="project" value="InterPro"/>
</dbReference>
<dbReference type="GO" id="GO:0003676">
    <property type="term" value="F:nucleic acid binding"/>
    <property type="evidence" value="ECO:0007669"/>
    <property type="project" value="InterPro"/>
</dbReference>
<sequence>MDQTEPAKPGLDPETPLAVHSVSTMIGEYIGRLGTIWIEGQIAEVNPRKGLTYLSLRDTDRDVSLSLYVASGVMDSLATTVEQGSRVLVQVKADWWAKRGSLQFKVLQMRAVGIGELMARLEALRNLLAAEGLFNEDRKKPLPFLPRRIGLICGQASDAMHDVIENAKRRWPDVQFEVREVAVQGVNCVKQVSAALTELDAISDIDVIVIARGGGAFEDLLPFSDESLIRVVAGIDTPVVAAIGHEEDRPLIDYVADYRASTPTDAARKIVPDVLQEISDLRNAKARLQTLVSTGITRLEQQLALTRSRPALASPATLITQRLSDNNVVRTAMHVKVKSFIALESAHLTGTQGTLRALSPQGTLERGFSIVRDSQNVIVKSAEAVVAGDELRIKFANGDIVTRVEEV</sequence>
<feature type="domain" description="OB-fold nucleic acid binding" evidence="6">
    <location>
        <begin position="18"/>
        <end position="110"/>
    </location>
</feature>
<dbReference type="InterPro" id="IPR003753">
    <property type="entry name" value="Exonuc_VII_L"/>
</dbReference>
<dbReference type="Pfam" id="PF13742">
    <property type="entry name" value="tRNA_anti_2"/>
    <property type="match status" value="1"/>
</dbReference>
<keyword evidence="1" id="KW-0963">Cytoplasm</keyword>
<dbReference type="InterPro" id="IPR020579">
    <property type="entry name" value="Exonuc_VII_lsu_C"/>
</dbReference>
<dbReference type="PANTHER" id="PTHR30008:SF0">
    <property type="entry name" value="EXODEOXYRIBONUCLEASE 7 LARGE SUBUNIT"/>
    <property type="match status" value="1"/>
</dbReference>
<dbReference type="PANTHER" id="PTHR30008">
    <property type="entry name" value="EXODEOXYRIBONUCLEASE 7 LARGE SUBUNIT"/>
    <property type="match status" value="1"/>
</dbReference>
<keyword evidence="2" id="KW-0540">Nuclease</keyword>
<accession>A0A6J6KZW8</accession>
<protein>
    <submittedName>
        <fullName evidence="7">Unannotated protein</fullName>
    </submittedName>
</protein>
<dbReference type="AlphaFoldDB" id="A0A6J6KZW8"/>
<organism evidence="7">
    <name type="scientific">freshwater metagenome</name>
    <dbReference type="NCBI Taxonomy" id="449393"/>
    <lineage>
        <taxon>unclassified sequences</taxon>
        <taxon>metagenomes</taxon>
        <taxon>ecological metagenomes</taxon>
    </lineage>
</organism>
<reference evidence="7" key="1">
    <citation type="submission" date="2020-05" db="EMBL/GenBank/DDBJ databases">
        <authorList>
            <person name="Chiriac C."/>
            <person name="Salcher M."/>
            <person name="Ghai R."/>
            <person name="Kavagutti S V."/>
        </authorList>
    </citation>
    <scope>NUCLEOTIDE SEQUENCE</scope>
</reference>
<evidence type="ECO:0000256" key="4">
    <source>
        <dbReference type="ARBA" id="ARBA00022839"/>
    </source>
</evidence>
<proteinExistence type="inferred from homology"/>
<evidence type="ECO:0000256" key="1">
    <source>
        <dbReference type="ARBA" id="ARBA00022490"/>
    </source>
</evidence>
<dbReference type="CDD" id="cd04489">
    <property type="entry name" value="ExoVII_LU_OBF"/>
    <property type="match status" value="1"/>
</dbReference>
<dbReference type="NCBIfam" id="TIGR00237">
    <property type="entry name" value="xseA"/>
    <property type="match status" value="1"/>
</dbReference>
<dbReference type="GO" id="GO:0009318">
    <property type="term" value="C:exodeoxyribonuclease VII complex"/>
    <property type="evidence" value="ECO:0007669"/>
    <property type="project" value="InterPro"/>
</dbReference>